<protein>
    <submittedName>
        <fullName evidence="2">Uncharacterized protein</fullName>
    </submittedName>
</protein>
<organism evidence="2 3">
    <name type="scientific">Pisolithus microcarpus 441</name>
    <dbReference type="NCBI Taxonomy" id="765257"/>
    <lineage>
        <taxon>Eukaryota</taxon>
        <taxon>Fungi</taxon>
        <taxon>Dikarya</taxon>
        <taxon>Basidiomycota</taxon>
        <taxon>Agaricomycotina</taxon>
        <taxon>Agaricomycetes</taxon>
        <taxon>Agaricomycetidae</taxon>
        <taxon>Boletales</taxon>
        <taxon>Sclerodermatineae</taxon>
        <taxon>Pisolithaceae</taxon>
        <taxon>Pisolithus</taxon>
    </lineage>
</organism>
<reference evidence="2 3" key="1">
    <citation type="submission" date="2014-04" db="EMBL/GenBank/DDBJ databases">
        <authorList>
            <consortium name="DOE Joint Genome Institute"/>
            <person name="Kuo A."/>
            <person name="Kohler A."/>
            <person name="Costa M.D."/>
            <person name="Nagy L.G."/>
            <person name="Floudas D."/>
            <person name="Copeland A."/>
            <person name="Barry K.W."/>
            <person name="Cichocki N."/>
            <person name="Veneault-Fourrey C."/>
            <person name="LaButti K."/>
            <person name="Lindquist E.A."/>
            <person name="Lipzen A."/>
            <person name="Lundell T."/>
            <person name="Morin E."/>
            <person name="Murat C."/>
            <person name="Sun H."/>
            <person name="Tunlid A."/>
            <person name="Henrissat B."/>
            <person name="Grigoriev I.V."/>
            <person name="Hibbett D.S."/>
            <person name="Martin F."/>
            <person name="Nordberg H.P."/>
            <person name="Cantor M.N."/>
            <person name="Hua S.X."/>
        </authorList>
    </citation>
    <scope>NUCLEOTIDE SEQUENCE [LARGE SCALE GENOMIC DNA]</scope>
    <source>
        <strain evidence="2 3">441</strain>
    </source>
</reference>
<dbReference type="Proteomes" id="UP000054018">
    <property type="component" value="Unassembled WGS sequence"/>
</dbReference>
<feature type="compositionally biased region" description="Basic residues" evidence="1">
    <location>
        <begin position="47"/>
        <end position="59"/>
    </location>
</feature>
<reference evidence="3" key="2">
    <citation type="submission" date="2015-01" db="EMBL/GenBank/DDBJ databases">
        <title>Evolutionary Origins and Diversification of the Mycorrhizal Mutualists.</title>
        <authorList>
            <consortium name="DOE Joint Genome Institute"/>
            <consortium name="Mycorrhizal Genomics Consortium"/>
            <person name="Kohler A."/>
            <person name="Kuo A."/>
            <person name="Nagy L.G."/>
            <person name="Floudas D."/>
            <person name="Copeland A."/>
            <person name="Barry K.W."/>
            <person name="Cichocki N."/>
            <person name="Veneault-Fourrey C."/>
            <person name="LaButti K."/>
            <person name="Lindquist E.A."/>
            <person name="Lipzen A."/>
            <person name="Lundell T."/>
            <person name="Morin E."/>
            <person name="Murat C."/>
            <person name="Riley R."/>
            <person name="Ohm R."/>
            <person name="Sun H."/>
            <person name="Tunlid A."/>
            <person name="Henrissat B."/>
            <person name="Grigoriev I.V."/>
            <person name="Hibbett D.S."/>
            <person name="Martin F."/>
        </authorList>
    </citation>
    <scope>NUCLEOTIDE SEQUENCE [LARGE SCALE GENOMIC DNA]</scope>
    <source>
        <strain evidence="3">441</strain>
    </source>
</reference>
<evidence type="ECO:0000313" key="2">
    <source>
        <dbReference type="EMBL" id="KIK24699.1"/>
    </source>
</evidence>
<feature type="compositionally biased region" description="Polar residues" evidence="1">
    <location>
        <begin position="33"/>
        <end position="44"/>
    </location>
</feature>
<feature type="region of interest" description="Disordered" evidence="1">
    <location>
        <begin position="1"/>
        <end position="68"/>
    </location>
</feature>
<proteinExistence type="predicted"/>
<keyword evidence="3" id="KW-1185">Reference proteome</keyword>
<sequence>MKVSASPSTPGPAALPVLTNTPASQGVPEPANTPENSARASGVNSGARRRTLPRRRPLKRTATMEHLN</sequence>
<dbReference type="AlphaFoldDB" id="A0A0C9ZFH1"/>
<accession>A0A0C9ZFH1</accession>
<gene>
    <name evidence="2" type="ORF">PISMIDRAFT_678078</name>
</gene>
<dbReference type="EMBL" id="KN833714">
    <property type="protein sequence ID" value="KIK24699.1"/>
    <property type="molecule type" value="Genomic_DNA"/>
</dbReference>
<dbReference type="HOGENOM" id="CLU_2794904_0_0_1"/>
<name>A0A0C9ZFH1_9AGAM</name>
<evidence type="ECO:0000313" key="3">
    <source>
        <dbReference type="Proteomes" id="UP000054018"/>
    </source>
</evidence>
<evidence type="ECO:0000256" key="1">
    <source>
        <dbReference type="SAM" id="MobiDB-lite"/>
    </source>
</evidence>